<dbReference type="PANTHER" id="PTHR45138">
    <property type="entry name" value="REGULATORY COMPONENTS OF SENSORY TRANSDUCTION SYSTEM"/>
    <property type="match status" value="1"/>
</dbReference>
<proteinExistence type="predicted"/>
<sequence length="749" mass="83924">MDSFEPLLAEVAEKSENSESRKNFWARTYSYFVSIKTKLLISFLALTILPLVYMSYVLMKNSTRGLFSVIMRNSMANARKASIDADRFLDGIVDMARVIRGDQSLAQGDIEGFRARLGELDQRYTTIEGIYTVENGKLSFGTMDLTGNETLPLDFKAIERGLTARDYLLVTIPGHDGFRGAGAALAFRAGKDKTLQTVIIHISLLALRNILNENVSGKTERIYLLDQVFTPLTWFPEGDPSRDMERVRDILGDKKYGVYSLDSDNLGKASIITFLPVVGHGWKILLMQRQQEVYSLVLSFRENLNLILILTIVSAIMISLLFSRGIAVPIVRVSDAANQFAAGKLDARIDTHGRDEVGQLARNFNFMAESLRAKISELNEAYSELQERAATIEETNRRLDRRVFEVGTLYDVSQRMGQVGIDTDRLLDIILEKAMTAAGATRGSLMLLNDDDSLELNRVMKWDDPSGSPRAVESFECNIQIKPGEGLAGRVIRTGEAVVLDDPSSDPDFKPYENQSIDPPRQLVCLPLSLKKNTFGVINLVNKADGTAFTDEDISLLKTLAGQAAMALENAKLFKLAITDGLTGLFMVRHFNVRMEEELKRSRRYDSQFSLLFMDIDHFKNFNDTYGHQRGDVILVHVAELIRQTIRQDLDIPGRYGGEEFIVLLPETDSQGALVVAERLRQTVEKFEFPGEDEVLHVTISIGISMYPTDAADRMELVRMADTALYFSKENGRNKATIYSDNMGVVSEK</sequence>
<feature type="coiled-coil region" evidence="1">
    <location>
        <begin position="368"/>
        <end position="402"/>
    </location>
</feature>
<dbReference type="Pfam" id="PF00990">
    <property type="entry name" value="GGDEF"/>
    <property type="match status" value="1"/>
</dbReference>
<dbReference type="SUPFAM" id="SSF55073">
    <property type="entry name" value="Nucleotide cyclase"/>
    <property type="match status" value="1"/>
</dbReference>
<dbReference type="SMART" id="SM00267">
    <property type="entry name" value="GGDEF"/>
    <property type="match status" value="1"/>
</dbReference>
<keyword evidence="2" id="KW-1133">Transmembrane helix</keyword>
<evidence type="ECO:0000313" key="5">
    <source>
        <dbReference type="EMBL" id="PKK89418.1"/>
    </source>
</evidence>
<dbReference type="PROSITE" id="PS50885">
    <property type="entry name" value="HAMP"/>
    <property type="match status" value="1"/>
</dbReference>
<dbReference type="InterPro" id="IPR003018">
    <property type="entry name" value="GAF"/>
</dbReference>
<organism evidence="5 6">
    <name type="scientific">Candidatus Wallbacteria bacterium HGW-Wallbacteria-1</name>
    <dbReference type="NCBI Taxonomy" id="2013854"/>
    <lineage>
        <taxon>Bacteria</taxon>
        <taxon>Candidatus Walliibacteriota</taxon>
    </lineage>
</organism>
<dbReference type="SMART" id="SM00065">
    <property type="entry name" value="GAF"/>
    <property type="match status" value="1"/>
</dbReference>
<dbReference type="Pfam" id="PF13185">
    <property type="entry name" value="GAF_2"/>
    <property type="match status" value="1"/>
</dbReference>
<dbReference type="InterPro" id="IPR003660">
    <property type="entry name" value="HAMP_dom"/>
</dbReference>
<dbReference type="EMBL" id="PGXC01000018">
    <property type="protein sequence ID" value="PKK89418.1"/>
    <property type="molecule type" value="Genomic_DNA"/>
</dbReference>
<feature type="transmembrane region" description="Helical" evidence="2">
    <location>
        <begin position="39"/>
        <end position="58"/>
    </location>
</feature>
<dbReference type="Proteomes" id="UP000233256">
    <property type="component" value="Unassembled WGS sequence"/>
</dbReference>
<comment type="caution">
    <text evidence="5">The sequence shown here is derived from an EMBL/GenBank/DDBJ whole genome shotgun (WGS) entry which is preliminary data.</text>
</comment>
<dbReference type="GO" id="GO:0043709">
    <property type="term" value="P:cell adhesion involved in single-species biofilm formation"/>
    <property type="evidence" value="ECO:0007669"/>
    <property type="project" value="TreeGrafter"/>
</dbReference>
<dbReference type="Gene3D" id="3.30.450.40">
    <property type="match status" value="1"/>
</dbReference>
<dbReference type="CDD" id="cd01949">
    <property type="entry name" value="GGDEF"/>
    <property type="match status" value="1"/>
</dbReference>
<protein>
    <recommendedName>
        <fullName evidence="7">Diguanylate cyclase</fullName>
    </recommendedName>
</protein>
<feature type="domain" description="GGDEF" evidence="4">
    <location>
        <begin position="607"/>
        <end position="741"/>
    </location>
</feature>
<dbReference type="Pfam" id="PF00672">
    <property type="entry name" value="HAMP"/>
    <property type="match status" value="1"/>
</dbReference>
<evidence type="ECO:0000256" key="1">
    <source>
        <dbReference type="SAM" id="Coils"/>
    </source>
</evidence>
<dbReference type="InterPro" id="IPR000160">
    <property type="entry name" value="GGDEF_dom"/>
</dbReference>
<keyword evidence="2" id="KW-0472">Membrane</keyword>
<dbReference type="NCBIfam" id="TIGR00254">
    <property type="entry name" value="GGDEF"/>
    <property type="match status" value="1"/>
</dbReference>
<dbReference type="GO" id="GO:0007165">
    <property type="term" value="P:signal transduction"/>
    <property type="evidence" value="ECO:0007669"/>
    <property type="project" value="InterPro"/>
</dbReference>
<evidence type="ECO:0000259" key="4">
    <source>
        <dbReference type="PROSITE" id="PS50887"/>
    </source>
</evidence>
<dbReference type="InterPro" id="IPR029016">
    <property type="entry name" value="GAF-like_dom_sf"/>
</dbReference>
<dbReference type="PANTHER" id="PTHR45138:SF9">
    <property type="entry name" value="DIGUANYLATE CYCLASE DGCM-RELATED"/>
    <property type="match status" value="1"/>
</dbReference>
<gene>
    <name evidence="5" type="ORF">CVV64_14530</name>
</gene>
<dbReference type="SUPFAM" id="SSF55781">
    <property type="entry name" value="GAF domain-like"/>
    <property type="match status" value="1"/>
</dbReference>
<reference evidence="5 6" key="1">
    <citation type="journal article" date="2017" name="ISME J.">
        <title>Potential for microbial H2 and metal transformations associated with novel bacteria and archaea in deep terrestrial subsurface sediments.</title>
        <authorList>
            <person name="Hernsdorf A.W."/>
            <person name="Amano Y."/>
            <person name="Miyakawa K."/>
            <person name="Ise K."/>
            <person name="Suzuki Y."/>
            <person name="Anantharaman K."/>
            <person name="Probst A."/>
            <person name="Burstein D."/>
            <person name="Thomas B.C."/>
            <person name="Banfield J.F."/>
        </authorList>
    </citation>
    <scope>NUCLEOTIDE SEQUENCE [LARGE SCALE GENOMIC DNA]</scope>
    <source>
        <strain evidence="5">HGW-Wallbacteria-1</strain>
    </source>
</reference>
<dbReference type="SMART" id="SM00304">
    <property type="entry name" value="HAMP"/>
    <property type="match status" value="1"/>
</dbReference>
<dbReference type="AlphaFoldDB" id="A0A2N1PM49"/>
<evidence type="ECO:0000256" key="2">
    <source>
        <dbReference type="SAM" id="Phobius"/>
    </source>
</evidence>
<dbReference type="GO" id="GO:1902201">
    <property type="term" value="P:negative regulation of bacterial-type flagellum-dependent cell motility"/>
    <property type="evidence" value="ECO:0007669"/>
    <property type="project" value="TreeGrafter"/>
</dbReference>
<dbReference type="SUPFAM" id="SSF158472">
    <property type="entry name" value="HAMP domain-like"/>
    <property type="match status" value="1"/>
</dbReference>
<dbReference type="Gene3D" id="3.30.70.270">
    <property type="match status" value="1"/>
</dbReference>
<dbReference type="GO" id="GO:0005886">
    <property type="term" value="C:plasma membrane"/>
    <property type="evidence" value="ECO:0007669"/>
    <property type="project" value="TreeGrafter"/>
</dbReference>
<dbReference type="GO" id="GO:0052621">
    <property type="term" value="F:diguanylate cyclase activity"/>
    <property type="evidence" value="ECO:0007669"/>
    <property type="project" value="TreeGrafter"/>
</dbReference>
<dbReference type="PROSITE" id="PS50887">
    <property type="entry name" value="GGDEF"/>
    <property type="match status" value="1"/>
</dbReference>
<evidence type="ECO:0008006" key="7">
    <source>
        <dbReference type="Google" id="ProtNLM"/>
    </source>
</evidence>
<name>A0A2N1PM49_9BACT</name>
<dbReference type="FunFam" id="3.30.70.270:FF:000001">
    <property type="entry name" value="Diguanylate cyclase domain protein"/>
    <property type="match status" value="1"/>
</dbReference>
<evidence type="ECO:0000313" key="6">
    <source>
        <dbReference type="Proteomes" id="UP000233256"/>
    </source>
</evidence>
<evidence type="ECO:0000259" key="3">
    <source>
        <dbReference type="PROSITE" id="PS50885"/>
    </source>
</evidence>
<dbReference type="Gene3D" id="6.10.340.10">
    <property type="match status" value="1"/>
</dbReference>
<dbReference type="CDD" id="cd06225">
    <property type="entry name" value="HAMP"/>
    <property type="match status" value="1"/>
</dbReference>
<accession>A0A2N1PM49</accession>
<dbReference type="InterPro" id="IPR043128">
    <property type="entry name" value="Rev_trsase/Diguanyl_cyclase"/>
</dbReference>
<keyword evidence="1" id="KW-0175">Coiled coil</keyword>
<feature type="transmembrane region" description="Helical" evidence="2">
    <location>
        <begin position="304"/>
        <end position="322"/>
    </location>
</feature>
<dbReference type="InterPro" id="IPR050469">
    <property type="entry name" value="Diguanylate_Cyclase"/>
</dbReference>
<feature type="domain" description="HAMP" evidence="3">
    <location>
        <begin position="324"/>
        <end position="376"/>
    </location>
</feature>
<keyword evidence="2" id="KW-0812">Transmembrane</keyword>
<dbReference type="InterPro" id="IPR029787">
    <property type="entry name" value="Nucleotide_cyclase"/>
</dbReference>